<proteinExistence type="predicted"/>
<dbReference type="AlphaFoldDB" id="A0A915DZ67"/>
<name>A0A915DZ67_9BILA</name>
<reference evidence="2" key="1">
    <citation type="submission" date="2022-11" db="UniProtKB">
        <authorList>
            <consortium name="WormBaseParasite"/>
        </authorList>
    </citation>
    <scope>IDENTIFICATION</scope>
</reference>
<dbReference type="WBParaSite" id="jg25010">
    <property type="protein sequence ID" value="jg25010"/>
    <property type="gene ID" value="jg25010"/>
</dbReference>
<sequence>MFLELIIPSIANSTSMFSASEPDHLKSLLTWTTLLQHLVDMEDRLGHLKSSKCSTTKELEHHLTLYKFFVTEVSQNRLKGEALGMA</sequence>
<evidence type="ECO:0000313" key="2">
    <source>
        <dbReference type="WBParaSite" id="jg25010"/>
    </source>
</evidence>
<evidence type="ECO:0000313" key="1">
    <source>
        <dbReference type="Proteomes" id="UP000887574"/>
    </source>
</evidence>
<organism evidence="1 2">
    <name type="scientific">Ditylenchus dipsaci</name>
    <dbReference type="NCBI Taxonomy" id="166011"/>
    <lineage>
        <taxon>Eukaryota</taxon>
        <taxon>Metazoa</taxon>
        <taxon>Ecdysozoa</taxon>
        <taxon>Nematoda</taxon>
        <taxon>Chromadorea</taxon>
        <taxon>Rhabditida</taxon>
        <taxon>Tylenchina</taxon>
        <taxon>Tylenchomorpha</taxon>
        <taxon>Sphaerularioidea</taxon>
        <taxon>Anguinidae</taxon>
        <taxon>Anguininae</taxon>
        <taxon>Ditylenchus</taxon>
    </lineage>
</organism>
<keyword evidence="1" id="KW-1185">Reference proteome</keyword>
<accession>A0A915DZ67</accession>
<protein>
    <submittedName>
        <fullName evidence="2">Uncharacterized protein</fullName>
    </submittedName>
</protein>
<dbReference type="Proteomes" id="UP000887574">
    <property type="component" value="Unplaced"/>
</dbReference>